<keyword evidence="3" id="KW-1185">Reference proteome</keyword>
<evidence type="ECO:0000313" key="2">
    <source>
        <dbReference type="EMBL" id="NEZ46285.1"/>
    </source>
</evidence>
<evidence type="ECO:0000313" key="3">
    <source>
        <dbReference type="Proteomes" id="UP000473885"/>
    </source>
</evidence>
<comment type="caution">
    <text evidence="2">The sequence shown here is derived from an EMBL/GenBank/DDBJ whole genome shotgun (WGS) entry which is preliminary data.</text>
</comment>
<keyword evidence="1" id="KW-0472">Membrane</keyword>
<keyword evidence="2" id="KW-0378">Hydrolase</keyword>
<feature type="transmembrane region" description="Helical" evidence="1">
    <location>
        <begin position="54"/>
        <end position="72"/>
    </location>
</feature>
<feature type="transmembrane region" description="Helical" evidence="1">
    <location>
        <begin position="12"/>
        <end position="34"/>
    </location>
</feature>
<dbReference type="GO" id="GO:0004519">
    <property type="term" value="F:endonuclease activity"/>
    <property type="evidence" value="ECO:0007669"/>
    <property type="project" value="UniProtKB-KW"/>
</dbReference>
<accession>A0A6M0R7U7</accession>
<proteinExistence type="predicted"/>
<evidence type="ECO:0000256" key="1">
    <source>
        <dbReference type="SAM" id="Phobius"/>
    </source>
</evidence>
<name>A0A6M0R7U7_9CLOT</name>
<reference evidence="2 3" key="1">
    <citation type="submission" date="2019-04" db="EMBL/GenBank/DDBJ databases">
        <title>Genome sequencing of Clostridium botulinum Groups I-IV and Clostridium butyricum.</title>
        <authorList>
            <person name="Brunt J."/>
            <person name="Van Vliet A.H.M."/>
            <person name="Stringer S.C."/>
            <person name="Carter A.T."/>
            <person name="Peck M.W."/>
        </authorList>
    </citation>
    <scope>NUCLEOTIDE SEQUENCE [LARGE SCALE GENOMIC DNA]</scope>
    <source>
        <strain evidence="2 3">IFR 18/094</strain>
    </source>
</reference>
<sequence>MFYEYKECMITAIKCFIILLFFGILLPKIMDLFLYNFFMKNHVYENSTLVFNRLNLKVKLIYNYILVFSNFFKGF</sequence>
<dbReference type="Proteomes" id="UP000473885">
    <property type="component" value="Unassembled WGS sequence"/>
</dbReference>
<keyword evidence="2" id="KW-0540">Nuclease</keyword>
<dbReference type="EMBL" id="SXDP01000002">
    <property type="protein sequence ID" value="NEZ46285.1"/>
    <property type="molecule type" value="Genomic_DNA"/>
</dbReference>
<protein>
    <submittedName>
        <fullName evidence="2">Endonuclease III</fullName>
    </submittedName>
</protein>
<keyword evidence="2" id="KW-0255">Endonuclease</keyword>
<dbReference type="OrthoDB" id="1912466at2"/>
<gene>
    <name evidence="2" type="ORF">FDF74_03545</name>
</gene>
<organism evidence="2 3">
    <name type="scientific">Clostridium niameyense</name>
    <dbReference type="NCBI Taxonomy" id="1622073"/>
    <lineage>
        <taxon>Bacteria</taxon>
        <taxon>Bacillati</taxon>
        <taxon>Bacillota</taxon>
        <taxon>Clostridia</taxon>
        <taxon>Eubacteriales</taxon>
        <taxon>Clostridiaceae</taxon>
        <taxon>Clostridium</taxon>
    </lineage>
</organism>
<dbReference type="AlphaFoldDB" id="A0A6M0R7U7"/>
<keyword evidence="1" id="KW-1133">Transmembrane helix</keyword>
<keyword evidence="1" id="KW-0812">Transmembrane</keyword>